<dbReference type="PROSITE" id="PS50097">
    <property type="entry name" value="BTB"/>
    <property type="match status" value="1"/>
</dbReference>
<sequence>MDPANRKIVPKESFSVELMKELLRTGDRADVHFLVGDKKKLVKAHKAILEKASDVFEKMFPFDEANAKAAAAAGTGSSKKIKPVEVPEVVVPEVEVDAFKAMLAFIYAQDLSGLNGENVFSVLYAADKYNLPALVNSCLNFIWKLNVFFAFDQARFLGQEHIDENADALILSEAFLQIDHKLLCEILDRDELCQIYLIFIIPRPNIWLNFAFDVPSGVLEKDEQAGVYQYHSHPNAGLPEFSQLQFPTNGRALPGLTLQNRWDSAARHEKLALSEPARLIVQFIGKEKEWRSVLAEWPIPKGKFGIFYYEMKIIGNADGIHIGLATKQMPLDTWVGRDKGTSYSYDSRGLFWGHAFKDDGLSFAADDVVGCGVDLATGQIIYTKNGQRLGLVIESRGKVWGSSIGKFWVSCITHYFGSIYKFLEF</sequence>
<proteinExistence type="predicted"/>
<dbReference type="PANTHER" id="PTHR45774:SF3">
    <property type="entry name" value="BTB (POZ) DOMAIN-CONTAINING 2B-RELATED"/>
    <property type="match status" value="1"/>
</dbReference>
<feature type="domain" description="B30.2/SPRY" evidence="2">
    <location>
        <begin position="240"/>
        <end position="425"/>
    </location>
</feature>
<dbReference type="AlphaFoldDB" id="A0A183BV67"/>
<dbReference type="InterPro" id="IPR001870">
    <property type="entry name" value="B30.2/SPRY"/>
</dbReference>
<dbReference type="Pfam" id="PF00651">
    <property type="entry name" value="BTB"/>
    <property type="match status" value="1"/>
</dbReference>
<dbReference type="InterPro" id="IPR013320">
    <property type="entry name" value="ConA-like_dom_sf"/>
</dbReference>
<dbReference type="GO" id="GO:0005829">
    <property type="term" value="C:cytosol"/>
    <property type="evidence" value="ECO:0007669"/>
    <property type="project" value="TreeGrafter"/>
</dbReference>
<feature type="domain" description="BTB" evidence="1">
    <location>
        <begin position="29"/>
        <end position="112"/>
    </location>
</feature>
<dbReference type="CDD" id="cd12885">
    <property type="entry name" value="SPRY_RanBP_like"/>
    <property type="match status" value="1"/>
</dbReference>
<organism evidence="3 4">
    <name type="scientific">Globodera pallida</name>
    <name type="common">Potato cyst nematode worm</name>
    <name type="synonym">Heterodera pallida</name>
    <dbReference type="NCBI Taxonomy" id="36090"/>
    <lineage>
        <taxon>Eukaryota</taxon>
        <taxon>Metazoa</taxon>
        <taxon>Ecdysozoa</taxon>
        <taxon>Nematoda</taxon>
        <taxon>Chromadorea</taxon>
        <taxon>Rhabditida</taxon>
        <taxon>Tylenchina</taxon>
        <taxon>Tylenchomorpha</taxon>
        <taxon>Tylenchoidea</taxon>
        <taxon>Heteroderidae</taxon>
        <taxon>Heteroderinae</taxon>
        <taxon>Globodera</taxon>
    </lineage>
</organism>
<dbReference type="SMART" id="SM00225">
    <property type="entry name" value="BTB"/>
    <property type="match status" value="1"/>
</dbReference>
<dbReference type="GO" id="GO:0022008">
    <property type="term" value="P:neurogenesis"/>
    <property type="evidence" value="ECO:0007669"/>
    <property type="project" value="TreeGrafter"/>
</dbReference>
<keyword evidence="3" id="KW-1185">Reference proteome</keyword>
<dbReference type="SUPFAM" id="SSF49899">
    <property type="entry name" value="Concanavalin A-like lectins/glucanases"/>
    <property type="match status" value="1"/>
</dbReference>
<reference evidence="4" key="2">
    <citation type="submission" date="2016-06" db="UniProtKB">
        <authorList>
            <consortium name="WormBaseParasite"/>
        </authorList>
    </citation>
    <scope>IDENTIFICATION</scope>
</reference>
<evidence type="ECO:0000259" key="2">
    <source>
        <dbReference type="PROSITE" id="PS50188"/>
    </source>
</evidence>
<dbReference type="SUPFAM" id="SSF54695">
    <property type="entry name" value="POZ domain"/>
    <property type="match status" value="1"/>
</dbReference>
<reference evidence="3" key="1">
    <citation type="submission" date="2014-05" db="EMBL/GenBank/DDBJ databases">
        <title>The genome and life-stage specific transcriptomes of Globodera pallida elucidate key aspects of plant parasitism by a cyst nematode.</title>
        <authorList>
            <person name="Cotton J.A."/>
            <person name="Lilley C.J."/>
            <person name="Jones L.M."/>
            <person name="Kikuchi T."/>
            <person name="Reid A.J."/>
            <person name="Thorpe P."/>
            <person name="Tsai I.J."/>
            <person name="Beasley H."/>
            <person name="Blok V."/>
            <person name="Cock P.J.A."/>
            <person name="Van den Akker S.E."/>
            <person name="Holroyd N."/>
            <person name="Hunt M."/>
            <person name="Mantelin S."/>
            <person name="Naghra H."/>
            <person name="Pain A."/>
            <person name="Palomares-Rius J.E."/>
            <person name="Zarowiecki M."/>
            <person name="Berriman M."/>
            <person name="Jones J.T."/>
            <person name="Urwin P.E."/>
        </authorList>
    </citation>
    <scope>NUCLEOTIDE SEQUENCE [LARGE SCALE GENOMIC DNA]</scope>
    <source>
        <strain evidence="3">Lindley</strain>
    </source>
</reference>
<accession>A0A183BV67</accession>
<evidence type="ECO:0000259" key="1">
    <source>
        <dbReference type="PROSITE" id="PS50097"/>
    </source>
</evidence>
<dbReference type="Gene3D" id="3.30.710.10">
    <property type="entry name" value="Potassium Channel Kv1.1, Chain A"/>
    <property type="match status" value="1"/>
</dbReference>
<dbReference type="Proteomes" id="UP000050741">
    <property type="component" value="Unassembled WGS sequence"/>
</dbReference>
<evidence type="ECO:0000313" key="3">
    <source>
        <dbReference type="Proteomes" id="UP000050741"/>
    </source>
</evidence>
<dbReference type="GO" id="GO:0000932">
    <property type="term" value="C:P-body"/>
    <property type="evidence" value="ECO:0007669"/>
    <property type="project" value="TreeGrafter"/>
</dbReference>
<dbReference type="SMART" id="SM00449">
    <property type="entry name" value="SPRY"/>
    <property type="match status" value="1"/>
</dbReference>
<evidence type="ECO:0000313" key="4">
    <source>
        <dbReference type="WBParaSite" id="GPLIN_000450400"/>
    </source>
</evidence>
<dbReference type="PANTHER" id="PTHR45774">
    <property type="entry name" value="BTB/POZ DOMAIN-CONTAINING"/>
    <property type="match status" value="1"/>
</dbReference>
<dbReference type="PROSITE" id="PS50188">
    <property type="entry name" value="B302_SPRY"/>
    <property type="match status" value="1"/>
</dbReference>
<dbReference type="Pfam" id="PF00622">
    <property type="entry name" value="SPRY"/>
    <property type="match status" value="1"/>
</dbReference>
<dbReference type="Gene3D" id="2.60.120.920">
    <property type="match status" value="1"/>
</dbReference>
<dbReference type="WBParaSite" id="GPLIN_000450400">
    <property type="protein sequence ID" value="GPLIN_000450400"/>
    <property type="gene ID" value="GPLIN_000450400"/>
</dbReference>
<name>A0A183BV67_GLOPA</name>
<dbReference type="InterPro" id="IPR044736">
    <property type="entry name" value="Gid1/RanBPM/SPLA_SPRY"/>
</dbReference>
<dbReference type="InterPro" id="IPR000210">
    <property type="entry name" value="BTB/POZ_dom"/>
</dbReference>
<protein>
    <submittedName>
        <fullName evidence="4">BTB domain-containing protein</fullName>
    </submittedName>
</protein>
<dbReference type="InterPro" id="IPR003877">
    <property type="entry name" value="SPRY_dom"/>
</dbReference>
<dbReference type="InterPro" id="IPR043136">
    <property type="entry name" value="B30.2/SPRY_sf"/>
</dbReference>
<dbReference type="InterPro" id="IPR011333">
    <property type="entry name" value="SKP1/BTB/POZ_sf"/>
</dbReference>